<feature type="compositionally biased region" description="Basic and acidic residues" evidence="1">
    <location>
        <begin position="1056"/>
        <end position="1068"/>
    </location>
</feature>
<evidence type="ECO:0000313" key="2">
    <source>
        <dbReference type="EMBL" id="CEH15406.1"/>
    </source>
</evidence>
<dbReference type="OrthoDB" id="10403680at2759"/>
<feature type="compositionally biased region" description="Basic residues" evidence="1">
    <location>
        <begin position="817"/>
        <end position="827"/>
    </location>
</feature>
<protein>
    <submittedName>
        <fullName evidence="2">SMAD/FHA domain</fullName>
    </submittedName>
</protein>
<feature type="compositionally biased region" description="Polar residues" evidence="1">
    <location>
        <begin position="985"/>
        <end position="997"/>
    </location>
</feature>
<feature type="compositionally biased region" description="Basic and acidic residues" evidence="1">
    <location>
        <begin position="311"/>
        <end position="331"/>
    </location>
</feature>
<feature type="region of interest" description="Disordered" evidence="1">
    <location>
        <begin position="813"/>
        <end position="1069"/>
    </location>
</feature>
<evidence type="ECO:0000313" key="3">
    <source>
        <dbReference type="Proteomes" id="UP000054845"/>
    </source>
</evidence>
<dbReference type="EMBL" id="CCYA01000264">
    <property type="protein sequence ID" value="CEH15406.1"/>
    <property type="molecule type" value="Genomic_DNA"/>
</dbReference>
<feature type="compositionally biased region" description="Low complexity" evidence="1">
    <location>
        <begin position="449"/>
        <end position="474"/>
    </location>
</feature>
<dbReference type="Gene3D" id="2.60.200.20">
    <property type="match status" value="1"/>
</dbReference>
<feature type="compositionally biased region" description="Basic and acidic residues" evidence="1">
    <location>
        <begin position="927"/>
        <end position="942"/>
    </location>
</feature>
<dbReference type="InterPro" id="IPR008984">
    <property type="entry name" value="SMAD_FHA_dom_sf"/>
</dbReference>
<proteinExistence type="predicted"/>
<feature type="region of interest" description="Disordered" evidence="1">
    <location>
        <begin position="265"/>
        <end position="493"/>
    </location>
</feature>
<feature type="region of interest" description="Disordered" evidence="1">
    <location>
        <begin position="522"/>
        <end position="553"/>
    </location>
</feature>
<feature type="compositionally biased region" description="Basic and acidic residues" evidence="1">
    <location>
        <begin position="862"/>
        <end position="889"/>
    </location>
</feature>
<feature type="compositionally biased region" description="Low complexity" evidence="1">
    <location>
        <begin position="278"/>
        <end position="289"/>
    </location>
</feature>
<feature type="compositionally biased region" description="Basic and acidic residues" evidence="1">
    <location>
        <begin position="630"/>
        <end position="652"/>
    </location>
</feature>
<dbReference type="SUPFAM" id="SSF49879">
    <property type="entry name" value="SMAD/FHA domain"/>
    <property type="match status" value="1"/>
</dbReference>
<dbReference type="Proteomes" id="UP000054845">
    <property type="component" value="Unassembled WGS sequence"/>
</dbReference>
<feature type="compositionally biased region" description="Polar residues" evidence="1">
    <location>
        <begin position="1117"/>
        <end position="1132"/>
    </location>
</feature>
<sequence length="1196" mass="127883">MFKSALKRLSYGLPSGSSSEEVHLQGKEAWADQSVVAQGQRGSFACSPTQPNSDMPQPMLYTPGKGATFQKTDKHIASSSLQHSHRLHHQHLPALLICRPQSVEEEETYFELREGYTRIGREESNELRLVHAGIESVHLRLEVICKSECSKAQVMLRVDAASGLTLNDVHLQLGSTVQLDEGDTFQLNAWNFKLVSAAAAGAAGGGGDGGSGSAVAAMHPNRSLSHAAPQPDADMVSAAPVLYTPARPINRRLLDASRSTRIAAPRDSFEAGNRKARSSFSSQSNSLGSMRRADVPGLVYRSAQELTGRPASKEEVENGVRGRGPEMREVQGDSTLTSKSAQGEDGHGHGHGPPEKAEEASKSPSPSRAAMRKALARKSWREGRSSPPSSPSSSPRAIGNSQADSQTLARLTPSMQSPTSTGQALSASTSDLVPQIVNLNLSSGPNLPSACSFSSRSSSSESGSGSGSGSSTPSRTPTLKAARLAEASRREKRVISLRTRMMVRSCMEYLSREERKRRIAEMSNSNNGHGGGGGQKKQNMGRNTSSMRSSKSLERIDLEQLKAVGSADCGERRQGADEETWTKELDKARSAFELADARDREEEQNNKGDLTAAMPRSKSSPVLSLSSLELRAEGHAGEAREDGGAEEENSRVDEEEEVESLLSSDEKDDPARNLVQSHQNIHLTDVAKNTHDSSAPARTLDMSSSIKKSKSRWSIVGEVLGTPPASFRTEKEAQRIPATASKVLHGSSHAHGAFGVSRQANASAASPTIGVRKRRDSWLLSGKALVLDKPQEPSSEAFFADLESEAGLQDAIVQTGRGRRRKNKTKAASRSAQVESFEALAAAVDAHSDSTKSLSETLPVMDRSDEEGARESEGQGNAKEADNIVERPTSRSTRSKGSTKATLKDVAPHTQEGSDVMTASAEALTSSDKDLRHVMGCEEVCRRGLRARRAVKGTSEDPSTAISDAKRNDKDEKAKRSAAKDEPSSDSSAAQVEAPSTRSRRAKRAAAMLTEESQAEAQDVEKLANRIPKAPTSADVPLDAVRVGTRSTRGRAAKTKGAEEFAEERADDAVTTEAAITEASVQAHKAENLTARTRARARTALRAESSAKAEPDKGPSRPNTGTSTQDEGSSNDKVAPEPKSSRSTRSTRSAKRTQSAASVQKVEQEDSAGSADRTGKKEESLPIVARRTTRARAAKT</sequence>
<feature type="region of interest" description="Disordered" evidence="1">
    <location>
        <begin position="1081"/>
        <end position="1196"/>
    </location>
</feature>
<feature type="compositionally biased region" description="Basic and acidic residues" evidence="1">
    <location>
        <begin position="342"/>
        <end position="361"/>
    </location>
</feature>
<keyword evidence="3" id="KW-1185">Reference proteome</keyword>
<feature type="compositionally biased region" description="Low complexity" evidence="1">
    <location>
        <begin position="890"/>
        <end position="901"/>
    </location>
</feature>
<dbReference type="AlphaFoldDB" id="A0A0P1BHC2"/>
<name>A0A0P1BHC2_9BASI</name>
<feature type="compositionally biased region" description="Basic residues" evidence="1">
    <location>
        <begin position="1187"/>
        <end position="1196"/>
    </location>
</feature>
<feature type="compositionally biased region" description="Low complexity" evidence="1">
    <location>
        <begin position="1141"/>
        <end position="1158"/>
    </location>
</feature>
<organism evidence="2 3">
    <name type="scientific">Ceraceosorus bombacis</name>
    <dbReference type="NCBI Taxonomy" id="401625"/>
    <lineage>
        <taxon>Eukaryota</taxon>
        <taxon>Fungi</taxon>
        <taxon>Dikarya</taxon>
        <taxon>Basidiomycota</taxon>
        <taxon>Ustilaginomycotina</taxon>
        <taxon>Exobasidiomycetes</taxon>
        <taxon>Ceraceosorales</taxon>
        <taxon>Ceraceosoraceae</taxon>
        <taxon>Ceraceosorus</taxon>
    </lineage>
</organism>
<accession>A0A0P1BHC2</accession>
<feature type="compositionally biased region" description="Polar residues" evidence="1">
    <location>
        <begin position="399"/>
        <end position="446"/>
    </location>
</feature>
<dbReference type="CDD" id="cd00060">
    <property type="entry name" value="FHA"/>
    <property type="match status" value="1"/>
</dbReference>
<feature type="compositionally biased region" description="Basic and acidic residues" evidence="1">
    <location>
        <begin position="1105"/>
        <end position="1115"/>
    </location>
</feature>
<feature type="compositionally biased region" description="Low complexity" evidence="1">
    <location>
        <begin position="617"/>
        <end position="629"/>
    </location>
</feature>
<evidence type="ECO:0000256" key="1">
    <source>
        <dbReference type="SAM" id="MobiDB-lite"/>
    </source>
</evidence>
<feature type="compositionally biased region" description="Basic and acidic residues" evidence="1">
    <location>
        <begin position="964"/>
        <end position="983"/>
    </location>
</feature>
<feature type="compositionally biased region" description="Basic and acidic residues" evidence="1">
    <location>
        <begin position="592"/>
        <end position="606"/>
    </location>
</feature>
<feature type="compositionally biased region" description="Low complexity" evidence="1">
    <location>
        <begin position="385"/>
        <end position="395"/>
    </location>
</feature>
<feature type="compositionally biased region" description="Polar residues" evidence="1">
    <location>
        <begin position="332"/>
        <end position="341"/>
    </location>
</feature>
<feature type="region of interest" description="Disordered" evidence="1">
    <location>
        <begin position="592"/>
        <end position="704"/>
    </location>
</feature>
<reference evidence="2 3" key="1">
    <citation type="submission" date="2014-09" db="EMBL/GenBank/DDBJ databases">
        <authorList>
            <person name="Magalhaes I.L.F."/>
            <person name="Oliveira U."/>
            <person name="Santos F.R."/>
            <person name="Vidigal T.H.D.A."/>
            <person name="Brescovit A.D."/>
            <person name="Santos A.J."/>
        </authorList>
    </citation>
    <scope>NUCLEOTIDE SEQUENCE [LARGE SCALE GENOMIC DNA]</scope>
</reference>